<dbReference type="EMBL" id="CP113836">
    <property type="protein sequence ID" value="WAL64121.1"/>
    <property type="molecule type" value="Genomic_DNA"/>
</dbReference>
<dbReference type="SUPFAM" id="SSF51735">
    <property type="entry name" value="NAD(P)-binding Rossmann-fold domains"/>
    <property type="match status" value="1"/>
</dbReference>
<sequence length="293" mass="29959">MTRIGVLGPGGVGGLLAARLGAAGHDVTVIATENTAAEITLRGLTFQSPGAAASTTFPAARPWLAEPVDVLFVAVKATELLPALQRVPAPALGSAIVVPLLNGADHPAVLRAVYPEAAVVPASVVVEATRHRPGVIEQLSPAADLTVADGTPAGAEVAALLSAAGLPVTTHPDENTVLWRKLSFLAPFALLTTGADAPIGPARTQRRAWVRPLVEEAAAAAAVRSVTIDPDTVAARLEAAPETMKSSMQKDFQAHRTLELEAIAGPVVRALGTAKATTTVEAARVILDAQAAR</sequence>
<evidence type="ECO:0000256" key="4">
    <source>
        <dbReference type="RuleBase" id="RU362068"/>
    </source>
</evidence>
<dbReference type="EC" id="1.1.1.169" evidence="4"/>
<protein>
    <recommendedName>
        <fullName evidence="4">2-dehydropantoate 2-reductase</fullName>
        <ecNumber evidence="4">1.1.1.169</ecNumber>
    </recommendedName>
    <alternativeName>
        <fullName evidence="4">Ketopantoate reductase</fullName>
    </alternativeName>
</protein>
<proteinExistence type="inferred from homology"/>
<gene>
    <name evidence="7" type="ORF">ORV05_24470</name>
</gene>
<feature type="domain" description="Ketopantoate reductase C-terminal" evidence="6">
    <location>
        <begin position="177"/>
        <end position="274"/>
    </location>
</feature>
<evidence type="ECO:0000313" key="7">
    <source>
        <dbReference type="EMBL" id="WAL64121.1"/>
    </source>
</evidence>
<dbReference type="InterPro" id="IPR013328">
    <property type="entry name" value="6PGD_dom2"/>
</dbReference>
<evidence type="ECO:0000259" key="6">
    <source>
        <dbReference type="Pfam" id="PF08546"/>
    </source>
</evidence>
<comment type="catalytic activity">
    <reaction evidence="4">
        <text>(R)-pantoate + NADP(+) = 2-dehydropantoate + NADPH + H(+)</text>
        <dbReference type="Rhea" id="RHEA:16233"/>
        <dbReference type="ChEBI" id="CHEBI:11561"/>
        <dbReference type="ChEBI" id="CHEBI:15378"/>
        <dbReference type="ChEBI" id="CHEBI:15980"/>
        <dbReference type="ChEBI" id="CHEBI:57783"/>
        <dbReference type="ChEBI" id="CHEBI:58349"/>
        <dbReference type="EC" id="1.1.1.169"/>
    </reaction>
</comment>
<keyword evidence="3 4" id="KW-0560">Oxidoreductase</keyword>
<evidence type="ECO:0000256" key="3">
    <source>
        <dbReference type="ARBA" id="ARBA00023002"/>
    </source>
</evidence>
<dbReference type="Gene3D" id="1.10.1040.10">
    <property type="entry name" value="N-(1-d-carboxylethyl)-l-norvaline Dehydrogenase, domain 2"/>
    <property type="match status" value="1"/>
</dbReference>
<dbReference type="Pfam" id="PF02558">
    <property type="entry name" value="ApbA"/>
    <property type="match status" value="1"/>
</dbReference>
<feature type="domain" description="Ketopantoate reductase N-terminal" evidence="5">
    <location>
        <begin position="4"/>
        <end position="140"/>
    </location>
</feature>
<dbReference type="InterPro" id="IPR008927">
    <property type="entry name" value="6-PGluconate_DH-like_C_sf"/>
</dbReference>
<accession>A0ABY7AVW0</accession>
<evidence type="ECO:0000256" key="1">
    <source>
        <dbReference type="ARBA" id="ARBA00007870"/>
    </source>
</evidence>
<evidence type="ECO:0000313" key="8">
    <source>
        <dbReference type="Proteomes" id="UP001163203"/>
    </source>
</evidence>
<dbReference type="SUPFAM" id="SSF48179">
    <property type="entry name" value="6-phosphogluconate dehydrogenase C-terminal domain-like"/>
    <property type="match status" value="1"/>
</dbReference>
<dbReference type="RefSeq" id="WP_268754356.1">
    <property type="nucleotide sequence ID" value="NZ_CP113836.1"/>
</dbReference>
<dbReference type="Proteomes" id="UP001163203">
    <property type="component" value="Chromosome"/>
</dbReference>
<keyword evidence="2 4" id="KW-0521">NADP</keyword>
<organism evidence="7 8">
    <name type="scientific">Amycolatopsis cynarae</name>
    <dbReference type="NCBI Taxonomy" id="2995223"/>
    <lineage>
        <taxon>Bacteria</taxon>
        <taxon>Bacillati</taxon>
        <taxon>Actinomycetota</taxon>
        <taxon>Actinomycetes</taxon>
        <taxon>Pseudonocardiales</taxon>
        <taxon>Pseudonocardiaceae</taxon>
        <taxon>Amycolatopsis</taxon>
    </lineage>
</organism>
<dbReference type="InterPro" id="IPR036291">
    <property type="entry name" value="NAD(P)-bd_dom_sf"/>
</dbReference>
<comment type="similarity">
    <text evidence="1 4">Belongs to the ketopantoate reductase family.</text>
</comment>
<evidence type="ECO:0000256" key="2">
    <source>
        <dbReference type="ARBA" id="ARBA00022857"/>
    </source>
</evidence>
<keyword evidence="8" id="KW-1185">Reference proteome</keyword>
<reference evidence="7" key="1">
    <citation type="submission" date="2022-11" db="EMBL/GenBank/DDBJ databases">
        <authorList>
            <person name="Mo P."/>
        </authorList>
    </citation>
    <scope>NUCLEOTIDE SEQUENCE</scope>
    <source>
        <strain evidence="7">HUAS 11-8</strain>
    </source>
</reference>
<name>A0ABY7AVW0_9PSEU</name>
<dbReference type="InterPro" id="IPR013332">
    <property type="entry name" value="KPR_N"/>
</dbReference>
<dbReference type="PANTHER" id="PTHR21708:SF26">
    <property type="entry name" value="2-DEHYDROPANTOATE 2-REDUCTASE"/>
    <property type="match status" value="1"/>
</dbReference>
<keyword evidence="4" id="KW-0566">Pantothenate biosynthesis</keyword>
<dbReference type="InterPro" id="IPR013752">
    <property type="entry name" value="KPA_reductase"/>
</dbReference>
<dbReference type="InterPro" id="IPR051402">
    <property type="entry name" value="KPR-Related"/>
</dbReference>
<dbReference type="PANTHER" id="PTHR21708">
    <property type="entry name" value="PROBABLE 2-DEHYDROPANTOATE 2-REDUCTASE"/>
    <property type="match status" value="1"/>
</dbReference>
<dbReference type="Gene3D" id="3.40.50.720">
    <property type="entry name" value="NAD(P)-binding Rossmann-like Domain"/>
    <property type="match status" value="1"/>
</dbReference>
<evidence type="ECO:0000259" key="5">
    <source>
        <dbReference type="Pfam" id="PF02558"/>
    </source>
</evidence>
<dbReference type="InterPro" id="IPR003710">
    <property type="entry name" value="ApbA"/>
</dbReference>
<comment type="function">
    <text evidence="4">Catalyzes the NADPH-dependent reduction of ketopantoate into pantoic acid.</text>
</comment>
<dbReference type="NCBIfam" id="TIGR00745">
    <property type="entry name" value="apbA_panE"/>
    <property type="match status" value="1"/>
</dbReference>
<comment type="pathway">
    <text evidence="4">Cofactor biosynthesis; (R)-pantothenate biosynthesis; (R)-pantoate from 3-methyl-2-oxobutanoate: step 2/2.</text>
</comment>
<dbReference type="Pfam" id="PF08546">
    <property type="entry name" value="ApbA_C"/>
    <property type="match status" value="1"/>
</dbReference>
<dbReference type="GO" id="GO:0008677">
    <property type="term" value="F:2-dehydropantoate 2-reductase activity"/>
    <property type="evidence" value="ECO:0007669"/>
    <property type="project" value="UniProtKB-EC"/>
</dbReference>